<name>A0A8H4IUK8_9PEZI</name>
<organism evidence="3 4">
    <name type="scientific">Botryosphaeria dothidea</name>
    <dbReference type="NCBI Taxonomy" id="55169"/>
    <lineage>
        <taxon>Eukaryota</taxon>
        <taxon>Fungi</taxon>
        <taxon>Dikarya</taxon>
        <taxon>Ascomycota</taxon>
        <taxon>Pezizomycotina</taxon>
        <taxon>Dothideomycetes</taxon>
        <taxon>Dothideomycetes incertae sedis</taxon>
        <taxon>Botryosphaeriales</taxon>
        <taxon>Botryosphaeriaceae</taxon>
        <taxon>Botryosphaeria</taxon>
    </lineage>
</organism>
<dbReference type="OrthoDB" id="3945006at2759"/>
<dbReference type="EMBL" id="WWBZ02000022">
    <property type="protein sequence ID" value="KAF4307439.1"/>
    <property type="molecule type" value="Genomic_DNA"/>
</dbReference>
<feature type="compositionally biased region" description="Polar residues" evidence="2">
    <location>
        <begin position="688"/>
        <end position="713"/>
    </location>
</feature>
<feature type="region of interest" description="Disordered" evidence="2">
    <location>
        <begin position="367"/>
        <end position="408"/>
    </location>
</feature>
<feature type="region of interest" description="Disordered" evidence="2">
    <location>
        <begin position="959"/>
        <end position="1015"/>
    </location>
</feature>
<dbReference type="AlphaFoldDB" id="A0A8H4IUK8"/>
<feature type="region of interest" description="Disordered" evidence="2">
    <location>
        <begin position="1131"/>
        <end position="1187"/>
    </location>
</feature>
<feature type="region of interest" description="Disordered" evidence="2">
    <location>
        <begin position="438"/>
        <end position="457"/>
    </location>
</feature>
<comment type="caution">
    <text evidence="3">The sequence shown here is derived from an EMBL/GenBank/DDBJ whole genome shotgun (WGS) entry which is preliminary data.</text>
</comment>
<feature type="compositionally biased region" description="Polar residues" evidence="2">
    <location>
        <begin position="669"/>
        <end position="680"/>
    </location>
</feature>
<feature type="region of interest" description="Disordered" evidence="2">
    <location>
        <begin position="748"/>
        <end position="890"/>
    </location>
</feature>
<feature type="compositionally biased region" description="Basic residues" evidence="2">
    <location>
        <begin position="641"/>
        <end position="651"/>
    </location>
</feature>
<protein>
    <submittedName>
        <fullName evidence="3">Uncharacterized protein</fullName>
    </submittedName>
</protein>
<sequence>MGNHRDFLRQCALDELHLNKSFARVTDYSAALQQILGFGDSNEPFTAPLPLPSPNGHPTSQPPSTSLPLSHPLQRLHSFNATAASAGIKDGLGYNVSFERADVATSVSDTLSQPSSLSVPPLVLHSSQKHAQSGVCVKPLGRAHHPDPRSSPPENQHESKQAGFVRQDAATRGDVDRGSEESTLGALRPQTSKNRCFTTHEQFNKEYLQYTETNGPSNATISRNIEVYHFRPTAQLSFQPQGPAAPRNIVPGIERLFEQWIRYGYDCSDGFRMLRPREIPITSVTARTLPCISIGSPGEEIEKPTKLFTITVNQDVAELKLLQCEVLPESAANRKFSLNIKRRPYHETSAADPNIWTILFIREKQQLDAGGSRRSSGNPEANDGTHVAEKRRRVQDPAVEAPSTGQDVQHSWQMIAWPSAHVTKYMEVYGPIQEKVSDEGIAKRSPSKTASRTPLAPKVVQIRQPPAQPPSRDRLAHLKDSQSFAGYKTAAQEFVESNQYFNVRAAQVVLEKENSSGLQSTPLQRPFSKVNIVAGEVDTFRDTPFNLPGLSITEQSEPDSVLVYETQRLTCLRFLRGGNLPLLTGSGVDLGYWNDFCEYFARGEVQLEIISSTDGEPVVLSGTGEVRGNGAEQAASLRGGGKNKNKNKNKKCAADTQAVSGPNSRAADTPSSQSSYTTADEGNHDNLRSTQPLQRNGTSTQRNGISMQRNDTPMQGDEAPTQRNDTPMQRNDTSLQRTNASLHSQVVSNQRGTGGSFQPLPNVTNTANNRPSHQRPNSAFARPDFLRSTPTSSQPNANSAAPTLPQHSQSHSNTSAPRPQLVATNSSNTAGGITTPGTSAPHGWQTEVQNSLEQNRPPAWNEWTDRSQPYQQRQAQAATASQASADRALRGNWPDQLAVLAEPRARRDAGNSAMQCYREGAQLSQQEMDEVVREGIASCRAVREWSRLRERERRAQPLRHLDRVRREAEQRRRGPPAQSGPMPPATSSSSSSSSSSQGGVPPQVFPQPGPQGSMLGPIAQQLVARGSSYGMPMPPPPQPPQQGAVYGMPLQRYTATNVHSSEFARNEERIEVKKYRERRQRKTQEQQQLQQQQNHQQQNVQQQIQQVQQQNLQYLQLQQDLQQGRQIQRWNQQQQSQQSQQPILQQDQQAVQGSRQQGRYQPDSDDSEDHFFHMGGYEKSVEKNEEA</sequence>
<gene>
    <name evidence="3" type="ORF">GTA08_BOTSDO03721</name>
</gene>
<feature type="region of interest" description="Disordered" evidence="2">
    <location>
        <begin position="138"/>
        <end position="187"/>
    </location>
</feature>
<evidence type="ECO:0000313" key="3">
    <source>
        <dbReference type="EMBL" id="KAF4307439.1"/>
    </source>
</evidence>
<feature type="compositionally biased region" description="Polar residues" evidence="2">
    <location>
        <begin position="721"/>
        <end position="733"/>
    </location>
</feature>
<feature type="compositionally biased region" description="Low complexity" evidence="2">
    <location>
        <begin position="866"/>
        <end position="886"/>
    </location>
</feature>
<feature type="compositionally biased region" description="Basic and acidic residues" evidence="2">
    <location>
        <begin position="169"/>
        <end position="180"/>
    </location>
</feature>
<reference evidence="3" key="1">
    <citation type="submission" date="2020-04" db="EMBL/GenBank/DDBJ databases">
        <title>Genome Assembly and Annotation of Botryosphaeria dothidea sdau 11-99, a Latent Pathogen of Apple Fruit Ring Rot in China.</title>
        <authorList>
            <person name="Yu C."/>
            <person name="Diao Y."/>
            <person name="Lu Q."/>
            <person name="Zhao J."/>
            <person name="Cui S."/>
            <person name="Peng C."/>
            <person name="He B."/>
            <person name="Liu H."/>
        </authorList>
    </citation>
    <scope>NUCLEOTIDE SEQUENCE [LARGE SCALE GENOMIC DNA]</scope>
    <source>
        <strain evidence="3">Sdau11-99</strain>
    </source>
</reference>
<feature type="compositionally biased region" description="Polar residues" evidence="2">
    <location>
        <begin position="759"/>
        <end position="777"/>
    </location>
</feature>
<feature type="coiled-coil region" evidence="1">
    <location>
        <begin position="1065"/>
        <end position="1120"/>
    </location>
</feature>
<keyword evidence="1" id="KW-0175">Coiled coil</keyword>
<feature type="region of interest" description="Disordered" evidence="2">
    <location>
        <begin position="1026"/>
        <end position="1045"/>
    </location>
</feature>
<feature type="compositionally biased region" description="Low complexity" evidence="2">
    <location>
        <begin position="57"/>
        <end position="70"/>
    </location>
</feature>
<feature type="compositionally biased region" description="Basic and acidic residues" evidence="2">
    <location>
        <begin position="959"/>
        <end position="972"/>
    </location>
</feature>
<proteinExistence type="predicted"/>
<feature type="region of interest" description="Disordered" evidence="2">
    <location>
        <begin position="46"/>
        <end position="70"/>
    </location>
</feature>
<feature type="compositionally biased region" description="Low complexity" evidence="2">
    <location>
        <begin position="987"/>
        <end position="1002"/>
    </location>
</feature>
<feature type="region of interest" description="Disordered" evidence="2">
    <location>
        <begin position="622"/>
        <end position="733"/>
    </location>
</feature>
<feature type="compositionally biased region" description="Low complexity" evidence="2">
    <location>
        <begin position="1131"/>
        <end position="1152"/>
    </location>
</feature>
<evidence type="ECO:0000313" key="4">
    <source>
        <dbReference type="Proteomes" id="UP000572817"/>
    </source>
</evidence>
<dbReference type="Proteomes" id="UP000572817">
    <property type="component" value="Unassembled WGS sequence"/>
</dbReference>
<evidence type="ECO:0000256" key="2">
    <source>
        <dbReference type="SAM" id="MobiDB-lite"/>
    </source>
</evidence>
<accession>A0A8H4IUK8</accession>
<evidence type="ECO:0000256" key="1">
    <source>
        <dbReference type="SAM" id="Coils"/>
    </source>
</evidence>
<feature type="compositionally biased region" description="Polar residues" evidence="2">
    <location>
        <begin position="788"/>
        <end position="838"/>
    </location>
</feature>
<keyword evidence="4" id="KW-1185">Reference proteome</keyword>